<dbReference type="InterPro" id="IPR003819">
    <property type="entry name" value="TauD/TfdA-like"/>
</dbReference>
<keyword evidence="7" id="KW-1185">Reference proteome</keyword>
<feature type="domain" description="TauD/TfdA-like" evidence="5">
    <location>
        <begin position="25"/>
        <end position="307"/>
    </location>
</feature>
<evidence type="ECO:0000256" key="3">
    <source>
        <dbReference type="ARBA" id="ARBA00023004"/>
    </source>
</evidence>
<dbReference type="Pfam" id="PF02668">
    <property type="entry name" value="TauD"/>
    <property type="match status" value="1"/>
</dbReference>
<sequence>MQLEKATEGGTTAIIVHIGPGDDPAEARAQAEDLLPVYGAVLLRGLGISDPDSFHEAVRGFGSPTIDSYRGGNTPRSTVSEGVFTSTEYPARYEITLHNELSYAHQWPSRLFFCCLVAAETGGATPVCDGRALLADLDPAVRERFESRQVAYHQHLHGGHGLGKSWQQTFETRSRARAEEYLTAAGARFAWTTEGGLRVTQVRAAVRQHPATGEPVWFNQATQWHPSNLPYDEADLLLSVVDSELDLPHSASYGDGGAIGADDLAQVRRAERRNKLSVPWRPGDLMMIDNMLVLHGREPFTGSRKVIVSMT</sequence>
<gene>
    <name evidence="6" type="ORF">BC739_000371</name>
</gene>
<proteinExistence type="predicted"/>
<evidence type="ECO:0000313" key="7">
    <source>
        <dbReference type="Proteomes" id="UP000517916"/>
    </source>
</evidence>
<dbReference type="Gene3D" id="3.60.130.10">
    <property type="entry name" value="Clavaminate synthase-like"/>
    <property type="match status" value="1"/>
</dbReference>
<dbReference type="Proteomes" id="UP000517916">
    <property type="component" value="Unassembled WGS sequence"/>
</dbReference>
<evidence type="ECO:0000313" key="6">
    <source>
        <dbReference type="EMBL" id="MBA8923174.1"/>
    </source>
</evidence>
<dbReference type="InterPro" id="IPR050411">
    <property type="entry name" value="AlphaKG_dependent_hydroxylases"/>
</dbReference>
<dbReference type="PANTHER" id="PTHR10696:SF56">
    <property type="entry name" value="TAUD_TFDA-LIKE DOMAIN-CONTAINING PROTEIN"/>
    <property type="match status" value="1"/>
</dbReference>
<dbReference type="EMBL" id="JACJID010000001">
    <property type="protein sequence ID" value="MBA8923174.1"/>
    <property type="molecule type" value="Genomic_DNA"/>
</dbReference>
<keyword evidence="2" id="KW-0560">Oxidoreductase</keyword>
<evidence type="ECO:0000256" key="1">
    <source>
        <dbReference type="ARBA" id="ARBA00001954"/>
    </source>
</evidence>
<accession>A0ABR6B8J9</accession>
<comment type="cofactor">
    <cofactor evidence="1">
        <name>Fe(2+)</name>
        <dbReference type="ChEBI" id="CHEBI:29033"/>
    </cofactor>
</comment>
<reference evidence="6 7" key="1">
    <citation type="submission" date="2020-08" db="EMBL/GenBank/DDBJ databases">
        <title>Genomic Encyclopedia of Archaeal and Bacterial Type Strains, Phase II (KMG-II): from individual species to whole genera.</title>
        <authorList>
            <person name="Goeker M."/>
        </authorList>
    </citation>
    <scope>NUCLEOTIDE SEQUENCE [LARGE SCALE GENOMIC DNA]</scope>
    <source>
        <strain evidence="6 7">DSM 43850</strain>
    </source>
</reference>
<evidence type="ECO:0000259" key="5">
    <source>
        <dbReference type="Pfam" id="PF02668"/>
    </source>
</evidence>
<dbReference type="GO" id="GO:0051213">
    <property type="term" value="F:dioxygenase activity"/>
    <property type="evidence" value="ECO:0007669"/>
    <property type="project" value="UniProtKB-KW"/>
</dbReference>
<name>A0ABR6B8J9_9PSEU</name>
<keyword evidence="6" id="KW-0223">Dioxygenase</keyword>
<organism evidence="6 7">
    <name type="scientific">Kutzneria viridogrisea</name>
    <dbReference type="NCBI Taxonomy" id="47990"/>
    <lineage>
        <taxon>Bacteria</taxon>
        <taxon>Bacillati</taxon>
        <taxon>Actinomycetota</taxon>
        <taxon>Actinomycetes</taxon>
        <taxon>Pseudonocardiales</taxon>
        <taxon>Pseudonocardiaceae</taxon>
        <taxon>Kutzneria</taxon>
    </lineage>
</organism>
<evidence type="ECO:0000256" key="2">
    <source>
        <dbReference type="ARBA" id="ARBA00023002"/>
    </source>
</evidence>
<keyword evidence="3" id="KW-0408">Iron</keyword>
<comment type="caution">
    <text evidence="6">The sequence shown here is derived from an EMBL/GenBank/DDBJ whole genome shotgun (WGS) entry which is preliminary data.</text>
</comment>
<dbReference type="RefSeq" id="WP_182836073.1">
    <property type="nucleotide sequence ID" value="NZ_BAAABQ010000046.1"/>
</dbReference>
<keyword evidence="4" id="KW-0045">Antibiotic biosynthesis</keyword>
<evidence type="ECO:0000256" key="4">
    <source>
        <dbReference type="ARBA" id="ARBA00023194"/>
    </source>
</evidence>
<dbReference type="InterPro" id="IPR042098">
    <property type="entry name" value="TauD-like_sf"/>
</dbReference>
<protein>
    <submittedName>
        <fullName evidence="6">Alpha-ketoglutarate-dependent taurine dioxygenase</fullName>
    </submittedName>
</protein>
<dbReference type="SUPFAM" id="SSF51197">
    <property type="entry name" value="Clavaminate synthase-like"/>
    <property type="match status" value="1"/>
</dbReference>
<dbReference type="PANTHER" id="PTHR10696">
    <property type="entry name" value="GAMMA-BUTYROBETAINE HYDROXYLASE-RELATED"/>
    <property type="match status" value="1"/>
</dbReference>